<dbReference type="STRING" id="1121013.GCA_000426365_02621"/>
<proteinExistence type="predicted"/>
<name>A0A091BDC4_9GAMM</name>
<dbReference type="RefSeq" id="WP_026817521.1">
    <property type="nucleotide sequence ID" value="NZ_AUFF01000011.1"/>
</dbReference>
<keyword evidence="1" id="KW-0472">Membrane</keyword>
<accession>A0A091BDC4</accession>
<dbReference type="EMBL" id="AWXU01000048">
    <property type="protein sequence ID" value="KFN48824.1"/>
    <property type="molecule type" value="Genomic_DNA"/>
</dbReference>
<sequence length="219" mass="24134">MHEARQPRRRRRHVLGEFLVVMLGVLAALILEQGVLDWQERSRLAATRATLDSEIADAASLFLVRAQVSPCIEKRLDEIESALAAASPPRLGDVGRPPYLFSSRGAWSGAAPELLSRHHGPELARTYGEVYQGIAEYNALSQREQELWTLLRTLAWAPEPDAAERLWRLREAVAGARNANLLLTAIAQQMNERVAALQGRLPAAVLDAATLPVCRPLAP</sequence>
<gene>
    <name evidence="2" type="ORF">P873_13510</name>
</gene>
<protein>
    <submittedName>
        <fullName evidence="2">Uncharacterized protein</fullName>
    </submittedName>
</protein>
<organism evidence="2 3">
    <name type="scientific">Arenimonas composti TR7-09 = DSM 18010</name>
    <dbReference type="NCBI Taxonomy" id="1121013"/>
    <lineage>
        <taxon>Bacteria</taxon>
        <taxon>Pseudomonadati</taxon>
        <taxon>Pseudomonadota</taxon>
        <taxon>Gammaproteobacteria</taxon>
        <taxon>Lysobacterales</taxon>
        <taxon>Lysobacteraceae</taxon>
        <taxon>Arenimonas</taxon>
    </lineage>
</organism>
<comment type="caution">
    <text evidence="2">The sequence shown here is derived from an EMBL/GenBank/DDBJ whole genome shotgun (WGS) entry which is preliminary data.</text>
</comment>
<feature type="transmembrane region" description="Helical" evidence="1">
    <location>
        <begin position="12"/>
        <end position="31"/>
    </location>
</feature>
<evidence type="ECO:0000313" key="3">
    <source>
        <dbReference type="Proteomes" id="UP000029391"/>
    </source>
</evidence>
<keyword evidence="1" id="KW-0812">Transmembrane</keyword>
<keyword evidence="1" id="KW-1133">Transmembrane helix</keyword>
<evidence type="ECO:0000313" key="2">
    <source>
        <dbReference type="EMBL" id="KFN48824.1"/>
    </source>
</evidence>
<keyword evidence="3" id="KW-1185">Reference proteome</keyword>
<dbReference type="AlphaFoldDB" id="A0A091BDC4"/>
<evidence type="ECO:0000256" key="1">
    <source>
        <dbReference type="SAM" id="Phobius"/>
    </source>
</evidence>
<dbReference type="Proteomes" id="UP000029391">
    <property type="component" value="Unassembled WGS sequence"/>
</dbReference>
<reference evidence="2 3" key="1">
    <citation type="submission" date="2013-09" db="EMBL/GenBank/DDBJ databases">
        <title>Genome sequencing of Arenimonas composti.</title>
        <authorList>
            <person name="Chen F."/>
            <person name="Wang G."/>
        </authorList>
    </citation>
    <scope>NUCLEOTIDE SEQUENCE [LARGE SCALE GENOMIC DNA]</scope>
    <source>
        <strain evidence="2 3">TR7-09</strain>
    </source>
</reference>